<keyword evidence="1" id="KW-1133">Transmembrane helix</keyword>
<protein>
    <submittedName>
        <fullName evidence="2">Uncharacterized protein</fullName>
    </submittedName>
</protein>
<evidence type="ECO:0000313" key="2">
    <source>
        <dbReference type="EMBL" id="PIR92596.1"/>
    </source>
</evidence>
<accession>A0A2H0V0G6</accession>
<organism evidence="2 3">
    <name type="scientific">Candidatus Falkowbacteria bacterium CG10_big_fil_rev_8_21_14_0_10_44_15</name>
    <dbReference type="NCBI Taxonomy" id="1974569"/>
    <lineage>
        <taxon>Bacteria</taxon>
        <taxon>Candidatus Falkowiibacteriota</taxon>
    </lineage>
</organism>
<reference evidence="3" key="1">
    <citation type="submission" date="2017-09" db="EMBL/GenBank/DDBJ databases">
        <title>Depth-based differentiation of microbial function through sediment-hosted aquifers and enrichment of novel symbionts in the deep terrestrial subsurface.</title>
        <authorList>
            <person name="Probst A.J."/>
            <person name="Ladd B."/>
            <person name="Jarett J.K."/>
            <person name="Geller-Mcgrath D.E."/>
            <person name="Sieber C.M.K."/>
            <person name="Emerson J.B."/>
            <person name="Anantharaman K."/>
            <person name="Thomas B.C."/>
            <person name="Malmstrom R."/>
            <person name="Stieglmeier M."/>
            <person name="Klingl A."/>
            <person name="Woyke T."/>
            <person name="Ryan C.M."/>
            <person name="Banfield J.F."/>
        </authorList>
    </citation>
    <scope>NUCLEOTIDE SEQUENCE [LARGE SCALE GENOMIC DNA]</scope>
</reference>
<keyword evidence="1" id="KW-0812">Transmembrane</keyword>
<gene>
    <name evidence="2" type="ORF">COU01_00945</name>
</gene>
<sequence>MAVLFCIRVIVLTTKSGYVGGGVGAGLAITVIVLFWKVTGIAPSFNRVLESTVSV</sequence>
<evidence type="ECO:0000256" key="1">
    <source>
        <dbReference type="SAM" id="Phobius"/>
    </source>
</evidence>
<dbReference type="EMBL" id="PFAT01000016">
    <property type="protein sequence ID" value="PIR92596.1"/>
    <property type="molecule type" value="Genomic_DNA"/>
</dbReference>
<evidence type="ECO:0000313" key="3">
    <source>
        <dbReference type="Proteomes" id="UP000228510"/>
    </source>
</evidence>
<proteinExistence type="predicted"/>
<feature type="transmembrane region" description="Helical" evidence="1">
    <location>
        <begin position="18"/>
        <end position="36"/>
    </location>
</feature>
<keyword evidence="1" id="KW-0472">Membrane</keyword>
<dbReference type="Proteomes" id="UP000228510">
    <property type="component" value="Unassembled WGS sequence"/>
</dbReference>
<dbReference type="AlphaFoldDB" id="A0A2H0V0G6"/>
<name>A0A2H0V0G6_9BACT</name>
<comment type="caution">
    <text evidence="2">The sequence shown here is derived from an EMBL/GenBank/DDBJ whole genome shotgun (WGS) entry which is preliminary data.</text>
</comment>